<comment type="caution">
    <text evidence="1">The sequence shown here is derived from an EMBL/GenBank/DDBJ whole genome shotgun (WGS) entry which is preliminary data.</text>
</comment>
<accession>A0ABS8UZM3</accession>
<protein>
    <submittedName>
        <fullName evidence="1">Uncharacterized protein</fullName>
    </submittedName>
</protein>
<name>A0ABS8UZM3_DATST</name>
<gene>
    <name evidence="1" type="ORF">HAX54_024514</name>
</gene>
<evidence type="ECO:0000313" key="1">
    <source>
        <dbReference type="EMBL" id="MCD9639792.1"/>
    </source>
</evidence>
<reference evidence="1 2" key="1">
    <citation type="journal article" date="2021" name="BMC Genomics">
        <title>Datura genome reveals duplications of psychoactive alkaloid biosynthetic genes and high mutation rate following tissue culture.</title>
        <authorList>
            <person name="Rajewski A."/>
            <person name="Carter-House D."/>
            <person name="Stajich J."/>
            <person name="Litt A."/>
        </authorList>
    </citation>
    <scope>NUCLEOTIDE SEQUENCE [LARGE SCALE GENOMIC DNA]</scope>
    <source>
        <strain evidence="1">AR-01</strain>
    </source>
</reference>
<dbReference type="Proteomes" id="UP000823775">
    <property type="component" value="Unassembled WGS sequence"/>
</dbReference>
<keyword evidence="2" id="KW-1185">Reference proteome</keyword>
<evidence type="ECO:0000313" key="2">
    <source>
        <dbReference type="Proteomes" id="UP000823775"/>
    </source>
</evidence>
<dbReference type="EMBL" id="JACEIK010002988">
    <property type="protein sequence ID" value="MCD9639792.1"/>
    <property type="molecule type" value="Genomic_DNA"/>
</dbReference>
<sequence length="157" mass="17693">MSNERFAQTDSAGFTTSTVSAVVFEEVPMDFIICLLGSKGKETILMVVDRIQGKTICKRCISSANQSEALNKCGEHDEFAKARRRMKEFAGKRRQDIEFKLQDSKQIALANLDEKGLIWDGAIVVIENGDGIARDDRLAVEENIWPVKSLRRSKKKR</sequence>
<proteinExistence type="predicted"/>
<organism evidence="1 2">
    <name type="scientific">Datura stramonium</name>
    <name type="common">Jimsonweed</name>
    <name type="synonym">Common thornapple</name>
    <dbReference type="NCBI Taxonomy" id="4076"/>
    <lineage>
        <taxon>Eukaryota</taxon>
        <taxon>Viridiplantae</taxon>
        <taxon>Streptophyta</taxon>
        <taxon>Embryophyta</taxon>
        <taxon>Tracheophyta</taxon>
        <taxon>Spermatophyta</taxon>
        <taxon>Magnoliopsida</taxon>
        <taxon>eudicotyledons</taxon>
        <taxon>Gunneridae</taxon>
        <taxon>Pentapetalae</taxon>
        <taxon>asterids</taxon>
        <taxon>lamiids</taxon>
        <taxon>Solanales</taxon>
        <taxon>Solanaceae</taxon>
        <taxon>Solanoideae</taxon>
        <taxon>Datureae</taxon>
        <taxon>Datura</taxon>
    </lineage>
</organism>